<sequence length="230" mass="25042">MILPRSGNANPESEVSNVEFPRTNIIASFDVDPQKGFTPLCPDELPVPGGHEIVDELNRQAAMADLRIGSKDAHPPTAIWAADENHPMLSPIEGANVDVRWNPHCIVGTRGFELLDGLPSPVEYDFFVWKGVEPDMHPYGACYHDLAETRSTGVIEFLKQKRVTTVWVGGLALDYCVKTTALQLRRGGFDVVVNLAACRAVDKARCTATLDAFAEAGIAIVNCASELSRV</sequence>
<evidence type="ECO:0000313" key="10">
    <source>
        <dbReference type="Proteomes" id="UP001162030"/>
    </source>
</evidence>
<comment type="similarity">
    <text evidence="1">Belongs to the isochorismatase family.</text>
</comment>
<dbReference type="RefSeq" id="WP_084161870.1">
    <property type="nucleotide sequence ID" value="NZ_OX458333.1"/>
</dbReference>
<protein>
    <recommendedName>
        <fullName evidence="6">nicotinamidase</fullName>
        <ecNumber evidence="6">3.5.1.19</ecNumber>
    </recommendedName>
    <alternativeName>
        <fullName evidence="7">Nicotinamide deamidase</fullName>
    </alternativeName>
</protein>
<gene>
    <name evidence="9" type="ORF">MSZNOR_1737</name>
</gene>
<keyword evidence="2" id="KW-0662">Pyridine nucleotide biosynthesis</keyword>
<evidence type="ECO:0000256" key="3">
    <source>
        <dbReference type="ARBA" id="ARBA00022723"/>
    </source>
</evidence>
<dbReference type="Proteomes" id="UP001162030">
    <property type="component" value="Chromosome"/>
</dbReference>
<dbReference type="EC" id="3.5.1.19" evidence="6"/>
<dbReference type="PANTHER" id="PTHR11080:SF2">
    <property type="entry name" value="LD05707P"/>
    <property type="match status" value="1"/>
</dbReference>
<comment type="pathway">
    <text evidence="5">Cofactor biosynthesis; nicotinate biosynthesis; nicotinate from nicotinamide: step 1/1.</text>
</comment>
<proteinExistence type="inferred from homology"/>
<dbReference type="InterPro" id="IPR052347">
    <property type="entry name" value="Isochorismatase_Nicotinamidase"/>
</dbReference>
<evidence type="ECO:0000256" key="5">
    <source>
        <dbReference type="ARBA" id="ARBA00037900"/>
    </source>
</evidence>
<accession>A0ABN8X6G9</accession>
<dbReference type="InterPro" id="IPR036380">
    <property type="entry name" value="Isochorismatase-like_sf"/>
</dbReference>
<evidence type="ECO:0000256" key="2">
    <source>
        <dbReference type="ARBA" id="ARBA00022642"/>
    </source>
</evidence>
<dbReference type="Gene3D" id="3.40.50.850">
    <property type="entry name" value="Isochorismatase-like"/>
    <property type="match status" value="1"/>
</dbReference>
<keyword evidence="4 9" id="KW-0378">Hydrolase</keyword>
<keyword evidence="10" id="KW-1185">Reference proteome</keyword>
<evidence type="ECO:0000256" key="1">
    <source>
        <dbReference type="ARBA" id="ARBA00006336"/>
    </source>
</evidence>
<dbReference type="SUPFAM" id="SSF52499">
    <property type="entry name" value="Isochorismatase-like hydrolases"/>
    <property type="match status" value="1"/>
</dbReference>
<evidence type="ECO:0000256" key="7">
    <source>
        <dbReference type="ARBA" id="ARBA00043224"/>
    </source>
</evidence>
<dbReference type="CDD" id="cd01011">
    <property type="entry name" value="nicotinamidase"/>
    <property type="match status" value="1"/>
</dbReference>
<feature type="domain" description="Isochorismatase-like" evidence="8">
    <location>
        <begin position="89"/>
        <end position="220"/>
    </location>
</feature>
<evidence type="ECO:0000259" key="8">
    <source>
        <dbReference type="Pfam" id="PF00857"/>
    </source>
</evidence>
<dbReference type="InterPro" id="IPR000868">
    <property type="entry name" value="Isochorismatase-like_dom"/>
</dbReference>
<dbReference type="EMBL" id="OX458333">
    <property type="protein sequence ID" value="CAI8808739.1"/>
    <property type="molecule type" value="Genomic_DNA"/>
</dbReference>
<dbReference type="PANTHER" id="PTHR11080">
    <property type="entry name" value="PYRAZINAMIDASE/NICOTINAMIDASE"/>
    <property type="match status" value="1"/>
</dbReference>
<dbReference type="GO" id="GO:0008936">
    <property type="term" value="F:nicotinamidase activity"/>
    <property type="evidence" value="ECO:0007669"/>
    <property type="project" value="UniProtKB-EC"/>
</dbReference>
<evidence type="ECO:0000256" key="6">
    <source>
        <dbReference type="ARBA" id="ARBA00039017"/>
    </source>
</evidence>
<organism evidence="9 10">
    <name type="scientific">Methylocaldum szegediense</name>
    <dbReference type="NCBI Taxonomy" id="73780"/>
    <lineage>
        <taxon>Bacteria</taxon>
        <taxon>Pseudomonadati</taxon>
        <taxon>Pseudomonadota</taxon>
        <taxon>Gammaproteobacteria</taxon>
        <taxon>Methylococcales</taxon>
        <taxon>Methylococcaceae</taxon>
        <taxon>Methylocaldum</taxon>
    </lineage>
</organism>
<evidence type="ECO:0000256" key="4">
    <source>
        <dbReference type="ARBA" id="ARBA00022801"/>
    </source>
</evidence>
<reference evidence="9 10" key="1">
    <citation type="submission" date="2023-03" db="EMBL/GenBank/DDBJ databases">
        <authorList>
            <person name="Pearce D."/>
        </authorList>
    </citation>
    <scope>NUCLEOTIDE SEQUENCE [LARGE SCALE GENOMIC DNA]</scope>
    <source>
        <strain evidence="9">Msz</strain>
    </source>
</reference>
<dbReference type="Pfam" id="PF00857">
    <property type="entry name" value="Isochorismatase"/>
    <property type="match status" value="1"/>
</dbReference>
<name>A0ABN8X6G9_9GAMM</name>
<keyword evidence="3" id="KW-0479">Metal-binding</keyword>
<evidence type="ECO:0000313" key="9">
    <source>
        <dbReference type="EMBL" id="CAI8808739.1"/>
    </source>
</evidence>